<dbReference type="RefSeq" id="WP_015323973.1">
    <property type="nucleotide sequence ID" value="NC_019977.1"/>
</dbReference>
<dbReference type="AlphaFoldDB" id="L0KXW2"/>
<dbReference type="HOGENOM" id="CLU_183481_0_0_2"/>
<name>L0KXW2_METHD</name>
<dbReference type="GeneID" id="14407644"/>
<keyword evidence="2" id="KW-1185">Reference proteome</keyword>
<organism evidence="1 2">
    <name type="scientific">Methanomethylovorans hollandica (strain DSM 15978 / NBRC 107637 / DMS1)</name>
    <dbReference type="NCBI Taxonomy" id="867904"/>
    <lineage>
        <taxon>Archaea</taxon>
        <taxon>Methanobacteriati</taxon>
        <taxon>Methanobacteriota</taxon>
        <taxon>Stenosarchaea group</taxon>
        <taxon>Methanomicrobia</taxon>
        <taxon>Methanosarcinales</taxon>
        <taxon>Methanosarcinaceae</taxon>
        <taxon>Methanomethylovorans</taxon>
    </lineage>
</organism>
<proteinExistence type="predicted"/>
<gene>
    <name evidence="1" type="ordered locus">Metho_0538</name>
</gene>
<evidence type="ECO:0000313" key="2">
    <source>
        <dbReference type="Proteomes" id="UP000010866"/>
    </source>
</evidence>
<reference evidence="2" key="1">
    <citation type="submission" date="2012-02" db="EMBL/GenBank/DDBJ databases">
        <title>Complete sequence of chromosome of Methanomethylovorans hollandica DSM 15978.</title>
        <authorList>
            <person name="Lucas S."/>
            <person name="Copeland A."/>
            <person name="Lapidus A."/>
            <person name="Glavina del Rio T."/>
            <person name="Dalin E."/>
            <person name="Tice H."/>
            <person name="Bruce D."/>
            <person name="Goodwin L."/>
            <person name="Pitluck S."/>
            <person name="Peters L."/>
            <person name="Mikhailova N."/>
            <person name="Held B."/>
            <person name="Kyrpides N."/>
            <person name="Mavromatis K."/>
            <person name="Ivanova N."/>
            <person name="Brettin T."/>
            <person name="Detter J.C."/>
            <person name="Han C."/>
            <person name="Larimer F."/>
            <person name="Land M."/>
            <person name="Hauser L."/>
            <person name="Markowitz V."/>
            <person name="Cheng J.-F."/>
            <person name="Hugenholtz P."/>
            <person name="Woyke T."/>
            <person name="Wu D."/>
            <person name="Spring S."/>
            <person name="Schroeder M."/>
            <person name="Brambilla E."/>
            <person name="Klenk H.-P."/>
            <person name="Eisen J.A."/>
        </authorList>
    </citation>
    <scope>NUCLEOTIDE SEQUENCE [LARGE SCALE GENOMIC DNA]</scope>
    <source>
        <strain evidence="2">DSM 15978 / NBRC 107637 / DMS1</strain>
    </source>
</reference>
<evidence type="ECO:0000313" key="1">
    <source>
        <dbReference type="EMBL" id="AGB48804.1"/>
    </source>
</evidence>
<dbReference type="KEGG" id="mhz:Metho_0538"/>
<sequence>MAKLQIMKCRDLGFNDDFIVIEQDREIAKKKMMDHILEKHKAEFEILSEMHQEEIRAKMDFLLTRGCGCGVKEL</sequence>
<dbReference type="Proteomes" id="UP000010866">
    <property type="component" value="Chromosome"/>
</dbReference>
<dbReference type="EMBL" id="CP003362">
    <property type="protein sequence ID" value="AGB48804.1"/>
    <property type="molecule type" value="Genomic_DNA"/>
</dbReference>
<protein>
    <submittedName>
        <fullName evidence="1">Uncharacterized protein</fullName>
    </submittedName>
</protein>
<accession>L0KXW2</accession>